<evidence type="ECO:0000256" key="2">
    <source>
        <dbReference type="ARBA" id="ARBA00022844"/>
    </source>
</evidence>
<sequence length="277" mass="31720">MLQPVEDQKIETTSRAKEIDHGTLPLTLENVMLGLPVKPGIQFDDRSSVNATKWTYDQLVSQKQLVQTISITPSTSSTTPVFAMRNGWKTIRDLHFRNLDNIFYFKSWKWHLTFEFRSNFQQVGMMTLSYVNLPADAYPYITGQNLSNIEAEPGIYKTSSKTVSNYHPGELDTLSSIYQLPHTLIMMGEDQDVECCFNWLSPFKSSFTEPYNDPYPPADWPVFDDPSEEEYDMGMIRLHVPVPMTLATGVNPNLTVRIWSHLTDVDYAGYIPQDTLL</sequence>
<dbReference type="KEGG" id="vg:33865838"/>
<protein>
    <submittedName>
        <fullName evidence="3">Putative capsid protein</fullName>
    </submittedName>
</protein>
<evidence type="ECO:0000313" key="3">
    <source>
        <dbReference type="EMBL" id="ASK12201.1"/>
    </source>
</evidence>
<dbReference type="EMBL" id="MF041810">
    <property type="protein sequence ID" value="ASK12201.1"/>
    <property type="molecule type" value="Genomic_RNA"/>
</dbReference>
<dbReference type="GO" id="GO:0044423">
    <property type="term" value="C:virion component"/>
    <property type="evidence" value="ECO:0007669"/>
    <property type="project" value="UniProtKB-KW"/>
</dbReference>
<keyword evidence="4" id="KW-1185">Reference proteome</keyword>
<dbReference type="Proteomes" id="UP000217327">
    <property type="component" value="Segment"/>
</dbReference>
<evidence type="ECO:0000256" key="1">
    <source>
        <dbReference type="ARBA" id="ARBA00004328"/>
    </source>
</evidence>
<dbReference type="SUPFAM" id="SSF88633">
    <property type="entry name" value="Positive stranded ssRNA viruses"/>
    <property type="match status" value="1"/>
</dbReference>
<name>A0A220QTH8_9VIRU</name>
<dbReference type="Gene3D" id="2.60.120.20">
    <property type="match status" value="1"/>
</dbReference>
<comment type="subcellular location">
    <subcellularLocation>
        <location evidence="1">Virion</location>
    </subcellularLocation>
</comment>
<accession>A0A220QTH8</accession>
<gene>
    <name evidence="3" type="primary">ORF1</name>
</gene>
<reference evidence="4" key="1">
    <citation type="submission" date="2017-05" db="EMBL/GenBank/DDBJ databases">
        <title>Polycipiviridae: a proposed new family of polycistronic picorna-like RNA viruses.</title>
        <authorList>
            <person name="Olendraite I."/>
            <person name="Lukhovitskaya N.I."/>
            <person name="Porter S.D."/>
            <person name="Valles S.M."/>
            <person name="Firth A.E."/>
        </authorList>
    </citation>
    <scope>NUCLEOTIDE SEQUENCE [LARGE SCALE GENOMIC DNA]</scope>
</reference>
<dbReference type="OrthoDB" id="13340at10239"/>
<organism evidence="3 4">
    <name type="scientific">Myrmica scabrinodis virus 1</name>
    <dbReference type="NCBI Taxonomy" id="2018502"/>
    <lineage>
        <taxon>Viruses</taxon>
        <taxon>Riboviria</taxon>
        <taxon>Orthornavirae</taxon>
        <taxon>Pisuviricota</taxon>
        <taxon>Pisoniviricetes</taxon>
        <taxon>Picornavirales</taxon>
        <taxon>Polycipiviridae</taxon>
        <taxon>Sopolycivirus</taxon>
        <taxon>Sopolycivirus myrmicae</taxon>
    </lineage>
</organism>
<dbReference type="RefSeq" id="YP_009407944.1">
    <property type="nucleotide sequence ID" value="NC_035457.1"/>
</dbReference>
<dbReference type="GeneID" id="33865838"/>
<evidence type="ECO:0000313" key="4">
    <source>
        <dbReference type="Proteomes" id="UP000217327"/>
    </source>
</evidence>
<proteinExistence type="predicted"/>
<keyword evidence="2" id="KW-0946">Virion</keyword>
<dbReference type="InterPro" id="IPR029053">
    <property type="entry name" value="Viral_coat"/>
</dbReference>